<dbReference type="RefSeq" id="WP_005442392.1">
    <property type="nucleotide sequence ID" value="NZ_CM001466.1"/>
</dbReference>
<organism evidence="1 2">
    <name type="scientific">Saccharomonospora azurea NA-128</name>
    <dbReference type="NCBI Taxonomy" id="882081"/>
    <lineage>
        <taxon>Bacteria</taxon>
        <taxon>Bacillati</taxon>
        <taxon>Actinomycetota</taxon>
        <taxon>Actinomycetes</taxon>
        <taxon>Pseudonocardiales</taxon>
        <taxon>Pseudonocardiaceae</taxon>
        <taxon>Saccharomonospora</taxon>
    </lineage>
</organism>
<evidence type="ECO:0000313" key="1">
    <source>
        <dbReference type="EMBL" id="EHY89593.1"/>
    </source>
</evidence>
<accession>H8GA96</accession>
<dbReference type="HOGENOM" id="CLU_1400867_0_0_11"/>
<dbReference type="OrthoDB" id="3684165at2"/>
<evidence type="ECO:0000313" key="2">
    <source>
        <dbReference type="Proteomes" id="UP000004705"/>
    </source>
</evidence>
<dbReference type="AlphaFoldDB" id="H8GA96"/>
<dbReference type="Proteomes" id="UP000004705">
    <property type="component" value="Chromosome"/>
</dbReference>
<sequence>MTAIRIPLQVQPMAELEWAQALEQVFQPPTAASPAESRHAWIHRAEESDVLRLYRKIRSSRPVPAPWWLRAVASGRLASRADGFRIEDRIHAFLSERSGWEFVPWASDGESGYWEFLPSEIAVSGHGFPTTVSATDRHDGWIDVLPAHVGLPPQPVAVAGPAGLAALVVEFEALR</sequence>
<dbReference type="EMBL" id="CM001466">
    <property type="protein sequence ID" value="EHY89593.1"/>
    <property type="molecule type" value="Genomic_DNA"/>
</dbReference>
<gene>
    <name evidence="1" type="ORF">SacazDRAFT_02701</name>
</gene>
<protein>
    <submittedName>
        <fullName evidence="1">Uncharacterized protein</fullName>
    </submittedName>
</protein>
<reference evidence="1 2" key="1">
    <citation type="journal article" date="2012" name="Stand. Genomic Sci.">
        <title>Genome sequence of the soil bacterium Saccharomonospora azurea type strain (NA-128(T)).</title>
        <authorList>
            <person name="Klenk H.P."/>
            <person name="Held B."/>
            <person name="Lucas S."/>
            <person name="Lapidus A."/>
            <person name="Copeland A."/>
            <person name="Hammon N."/>
            <person name="Pitluck S."/>
            <person name="Goodwin L.A."/>
            <person name="Han C."/>
            <person name="Tapia R."/>
            <person name="Brambilla E.M."/>
            <person name="Potter G."/>
            <person name="Land M."/>
            <person name="Ivanova N."/>
            <person name="Rohde M."/>
            <person name="Goker M."/>
            <person name="Detter J.C."/>
            <person name="Kyrpides N.C."/>
            <person name="Woyke T."/>
        </authorList>
    </citation>
    <scope>NUCLEOTIDE SEQUENCE [LARGE SCALE GENOMIC DNA]</scope>
    <source>
        <strain evidence="1 2">NA-128</strain>
    </source>
</reference>
<proteinExistence type="predicted"/>
<name>H8GA96_9PSEU</name>
<keyword evidence="2" id="KW-1185">Reference proteome</keyword>